<organism evidence="2 3">
    <name type="scientific">Symbiodinium microadriaticum</name>
    <name type="common">Dinoflagellate</name>
    <name type="synonym">Zooxanthella microadriatica</name>
    <dbReference type="NCBI Taxonomy" id="2951"/>
    <lineage>
        <taxon>Eukaryota</taxon>
        <taxon>Sar</taxon>
        <taxon>Alveolata</taxon>
        <taxon>Dinophyceae</taxon>
        <taxon>Suessiales</taxon>
        <taxon>Symbiodiniaceae</taxon>
        <taxon>Symbiodinium</taxon>
    </lineage>
</organism>
<dbReference type="EMBL" id="LSRX01000367">
    <property type="protein sequence ID" value="OLP99318.1"/>
    <property type="molecule type" value="Genomic_DNA"/>
</dbReference>
<evidence type="ECO:0000313" key="3">
    <source>
        <dbReference type="Proteomes" id="UP000186817"/>
    </source>
</evidence>
<feature type="compositionally biased region" description="Acidic residues" evidence="1">
    <location>
        <begin position="161"/>
        <end position="174"/>
    </location>
</feature>
<comment type="caution">
    <text evidence="2">The sequence shown here is derived from an EMBL/GenBank/DDBJ whole genome shotgun (WGS) entry which is preliminary data.</text>
</comment>
<dbReference type="Proteomes" id="UP000186817">
    <property type="component" value="Unassembled WGS sequence"/>
</dbReference>
<keyword evidence="3" id="KW-1185">Reference proteome</keyword>
<evidence type="ECO:0000313" key="2">
    <source>
        <dbReference type="EMBL" id="OLP99318.1"/>
    </source>
</evidence>
<reference evidence="2 3" key="1">
    <citation type="submission" date="2016-02" db="EMBL/GenBank/DDBJ databases">
        <title>Genome analysis of coral dinoflagellate symbionts highlights evolutionary adaptations to a symbiotic lifestyle.</title>
        <authorList>
            <person name="Aranda M."/>
            <person name="Li Y."/>
            <person name="Liew Y.J."/>
            <person name="Baumgarten S."/>
            <person name="Simakov O."/>
            <person name="Wilson M."/>
            <person name="Piel J."/>
            <person name="Ashoor H."/>
            <person name="Bougouffa S."/>
            <person name="Bajic V.B."/>
            <person name="Ryu T."/>
            <person name="Ravasi T."/>
            <person name="Bayer T."/>
            <person name="Micklem G."/>
            <person name="Kim H."/>
            <person name="Bhak J."/>
            <person name="Lajeunesse T.C."/>
            <person name="Voolstra C.R."/>
        </authorList>
    </citation>
    <scope>NUCLEOTIDE SEQUENCE [LARGE SCALE GENOMIC DNA]</scope>
    <source>
        <strain evidence="2 3">CCMP2467</strain>
    </source>
</reference>
<accession>A0A1Q9DW14</accession>
<proteinExistence type="predicted"/>
<dbReference type="OrthoDB" id="419321at2759"/>
<name>A0A1Q9DW14_SYMMI</name>
<feature type="region of interest" description="Disordered" evidence="1">
    <location>
        <begin position="138"/>
        <end position="176"/>
    </location>
</feature>
<protein>
    <submittedName>
        <fullName evidence="2">Uncharacterized protein</fullName>
    </submittedName>
</protein>
<gene>
    <name evidence="2" type="ORF">AK812_SmicGene18166</name>
</gene>
<dbReference type="AlphaFoldDB" id="A0A1Q9DW14"/>
<sequence length="572" mass="63939">MLSFLINPAVPTTVAEGVQVQAIKKWMRLDYHPTHEWAFDLAKLILAELEHAYSNLAVDFGGMQQDALRSILDKEIWGYLAALEVLMRMLIVWLIAKRQLALMSRFGNISLMIMFLGGMTVLSHQDWCEILDHMSEPGEAEPGDLGDDPPRDDPLEFLEPPPEEEPLPDGDGSAEDALNDKWRTEIAKHKVERLKLVELVFVVPLPNKSQSPVQDAIALVMTQIESLGYPIRRFHADRGLGLCFPYTRSLLIDPHLGREYWPLPMLHAAARLRQKTRQRVGHHSPPSVLPFGTNMHIKRRSWDRRKGRWSSKTLVGRVVCPSSGVVKGHLVLLENGEIVITSALVIEVRADSAESFHVDDPGDVRPATNRRITAKRARAPSRPARRRIRGTQRVAKLGLQLSELQLLENAACDHVRNFEIVAALAFVSRRFVLYSTEPFTGRRLVIVAYTAGASSRLESSDVSYLSGLGFSLPSACARRSDCHREGEFEFMRGKSIAALSNTELGEAPLVQSQNQLDQPVDPIDHLHLQSCVPGSRSGFRADPVDNDLSWGQPVHAADFALILRTMSLSWGE</sequence>
<evidence type="ECO:0000256" key="1">
    <source>
        <dbReference type="SAM" id="MobiDB-lite"/>
    </source>
</evidence>
<feature type="compositionally biased region" description="Acidic residues" evidence="1">
    <location>
        <begin position="138"/>
        <end position="147"/>
    </location>
</feature>